<dbReference type="Gene3D" id="3.40.50.1820">
    <property type="entry name" value="alpha/beta hydrolase"/>
    <property type="match status" value="1"/>
</dbReference>
<dbReference type="Proteomes" id="UP000182486">
    <property type="component" value="Unassembled WGS sequence"/>
</dbReference>
<keyword evidence="2" id="KW-0378">Hydrolase</keyword>
<evidence type="ECO:0000313" key="2">
    <source>
        <dbReference type="EMBL" id="OJF14086.1"/>
    </source>
</evidence>
<dbReference type="RefSeq" id="WP_071805171.1">
    <property type="nucleotide sequence ID" value="NZ_MEIA01000117.1"/>
</dbReference>
<protein>
    <submittedName>
        <fullName evidence="2">Alpha/beta hydrolase</fullName>
    </submittedName>
</protein>
<name>A0A1K0GNZ2_9ACTN</name>
<feature type="domain" description="AB hydrolase-1" evidence="1">
    <location>
        <begin position="27"/>
        <end position="268"/>
    </location>
</feature>
<dbReference type="PRINTS" id="PR00111">
    <property type="entry name" value="ABHYDROLASE"/>
</dbReference>
<dbReference type="AlphaFoldDB" id="A0A1K0GNZ2"/>
<dbReference type="PANTHER" id="PTHR43798:SF33">
    <property type="entry name" value="HYDROLASE, PUTATIVE (AFU_ORTHOLOGUE AFUA_2G14860)-RELATED"/>
    <property type="match status" value="1"/>
</dbReference>
<dbReference type="EMBL" id="MEIA01000117">
    <property type="protein sequence ID" value="OJF14086.1"/>
    <property type="molecule type" value="Genomic_DNA"/>
</dbReference>
<sequence length="294" mass="31690">MSLYAGFDGTPLHYSESRPDPHRHRLPVIVLAGGAARHPSYLGDLAGLDGRFPLIIPHLRGVGHSPAPSQDEVGSFWRQAEDLELLRKHLGLDRVVLAAHSAGTRLAIAYAAQFPQRLAGMALITPPAGYLVDAPSDAEQLMVRHRGEPAFDAAVQASEAGPDLSDDDAFNAWQIRVAPMGYASWGAAEQAHAVIGRWNLAAAKAYFSVEPPGDLVARVGRVTAPVLVIAGADDCLTGLAPVKALAARFPSGRLEVLERCGHYPWVERPEAFRRAIDPFLDERERAKSPPPADF</sequence>
<dbReference type="InterPro" id="IPR029058">
    <property type="entry name" value="AB_hydrolase_fold"/>
</dbReference>
<comment type="caution">
    <text evidence="2">The sequence shown here is derived from an EMBL/GenBank/DDBJ whole genome shotgun (WGS) entry which is preliminary data.</text>
</comment>
<keyword evidence="3" id="KW-1185">Reference proteome</keyword>
<dbReference type="PANTHER" id="PTHR43798">
    <property type="entry name" value="MONOACYLGLYCEROL LIPASE"/>
    <property type="match status" value="1"/>
</dbReference>
<dbReference type="SUPFAM" id="SSF53474">
    <property type="entry name" value="alpha/beta-Hydrolases"/>
    <property type="match status" value="1"/>
</dbReference>
<dbReference type="GO" id="GO:0016787">
    <property type="term" value="F:hydrolase activity"/>
    <property type="evidence" value="ECO:0007669"/>
    <property type="project" value="UniProtKB-KW"/>
</dbReference>
<dbReference type="InterPro" id="IPR000073">
    <property type="entry name" value="AB_hydrolase_1"/>
</dbReference>
<organism evidence="2 3">
    <name type="scientific">Couchioplanes caeruleus subsp. caeruleus</name>
    <dbReference type="NCBI Taxonomy" id="56427"/>
    <lineage>
        <taxon>Bacteria</taxon>
        <taxon>Bacillati</taxon>
        <taxon>Actinomycetota</taxon>
        <taxon>Actinomycetes</taxon>
        <taxon>Micromonosporales</taxon>
        <taxon>Micromonosporaceae</taxon>
        <taxon>Couchioplanes</taxon>
    </lineage>
</organism>
<dbReference type="Pfam" id="PF00561">
    <property type="entry name" value="Abhydrolase_1"/>
    <property type="match status" value="1"/>
</dbReference>
<dbReference type="InterPro" id="IPR050266">
    <property type="entry name" value="AB_hydrolase_sf"/>
</dbReference>
<reference evidence="2 3" key="1">
    <citation type="submission" date="2016-09" db="EMBL/GenBank/DDBJ databases">
        <title>Couchioplanes caeruleus draft genome sequence.</title>
        <authorList>
            <person name="Sheehan J."/>
            <person name="Caffrey P."/>
        </authorList>
    </citation>
    <scope>NUCLEOTIDE SEQUENCE [LARGE SCALE GENOMIC DNA]</scope>
    <source>
        <strain evidence="2 3">DSM 43634</strain>
    </source>
</reference>
<dbReference type="GO" id="GO:0016020">
    <property type="term" value="C:membrane"/>
    <property type="evidence" value="ECO:0007669"/>
    <property type="project" value="TreeGrafter"/>
</dbReference>
<gene>
    <name evidence="2" type="ORF">BG844_11665</name>
</gene>
<evidence type="ECO:0000259" key="1">
    <source>
        <dbReference type="Pfam" id="PF00561"/>
    </source>
</evidence>
<evidence type="ECO:0000313" key="3">
    <source>
        <dbReference type="Proteomes" id="UP000182486"/>
    </source>
</evidence>
<accession>A0A1K0GNZ2</accession>
<proteinExistence type="predicted"/>